<name>A0A0C6P2T8_BORBO</name>
<dbReference type="PROSITE" id="PS50914">
    <property type="entry name" value="BON"/>
    <property type="match status" value="1"/>
</dbReference>
<dbReference type="EMBL" id="HE965806">
    <property type="protein sequence ID" value="CCJ52573.1"/>
    <property type="molecule type" value="Genomic_DNA"/>
</dbReference>
<feature type="compositionally biased region" description="Polar residues" evidence="1">
    <location>
        <begin position="104"/>
        <end position="118"/>
    </location>
</feature>
<gene>
    <name evidence="3" type="ORF">BN112_0655</name>
</gene>
<protein>
    <recommendedName>
        <fullName evidence="2">BON domain-containing protein</fullName>
    </recommendedName>
</protein>
<dbReference type="Pfam" id="PF04972">
    <property type="entry name" value="BON"/>
    <property type="match status" value="1"/>
</dbReference>
<organism evidence="3 4">
    <name type="scientific">Bordetella bronchiseptica 253</name>
    <dbReference type="NCBI Taxonomy" id="568707"/>
    <lineage>
        <taxon>Bacteria</taxon>
        <taxon>Pseudomonadati</taxon>
        <taxon>Pseudomonadota</taxon>
        <taxon>Betaproteobacteria</taxon>
        <taxon>Burkholderiales</taxon>
        <taxon>Alcaligenaceae</taxon>
        <taxon>Bordetella</taxon>
    </lineage>
</organism>
<feature type="compositionally biased region" description="Gly residues" evidence="1">
    <location>
        <begin position="141"/>
        <end position="152"/>
    </location>
</feature>
<dbReference type="Proteomes" id="UP000007564">
    <property type="component" value="Chromosome"/>
</dbReference>
<feature type="region of interest" description="Disordered" evidence="1">
    <location>
        <begin position="1"/>
        <end position="174"/>
    </location>
</feature>
<dbReference type="KEGG" id="bbh:BN112_0655"/>
<feature type="compositionally biased region" description="Basic and acidic residues" evidence="1">
    <location>
        <begin position="16"/>
        <end position="35"/>
    </location>
</feature>
<proteinExistence type="predicted"/>
<dbReference type="AlphaFoldDB" id="A0A0C6P2T8"/>
<dbReference type="Gene3D" id="3.30.1340.30">
    <property type="match status" value="1"/>
</dbReference>
<sequence>MRNDNRRQPPYGDDDFGPHDEFERDFRLGGRDVRQGRPSWHGNDRPEAQDYSRGSGRWGAEEPDYGRPYGERPNRATGGQPNRRGPQYEQGGPYPGTRRAQWNEPITSRSADPGQSSYGGFRDEDPRWQRQQFHDGPLAGDYGGYHGDGGEWAGLAGAGHRAGSRRILPKGYTRSDERLREDVCERLAHSGLDVSDVSVSVTDGQVELSGTVARRRDKYAIENCADDCLGVADIDNRIRVVAPTTAP</sequence>
<dbReference type="InterPro" id="IPR007055">
    <property type="entry name" value="BON_dom"/>
</dbReference>
<dbReference type="OrthoDB" id="8963247at2"/>
<evidence type="ECO:0000259" key="2">
    <source>
        <dbReference type="PROSITE" id="PS50914"/>
    </source>
</evidence>
<evidence type="ECO:0000313" key="4">
    <source>
        <dbReference type="Proteomes" id="UP000007564"/>
    </source>
</evidence>
<evidence type="ECO:0000256" key="1">
    <source>
        <dbReference type="SAM" id="MobiDB-lite"/>
    </source>
</evidence>
<evidence type="ECO:0000313" key="3">
    <source>
        <dbReference type="EMBL" id="CCJ52573.1"/>
    </source>
</evidence>
<reference evidence="3 4" key="1">
    <citation type="journal article" date="2012" name="BMC Genomics">
        <title>Comparative genomics of the classical Bordetella subspecies: the evolution and exchange of virulence-associated diversity amongst closely related pathogens.</title>
        <authorList>
            <person name="Park J."/>
            <person name="Zhang Y."/>
            <person name="Buboltz A.M."/>
            <person name="Zhang X."/>
            <person name="Schuster S.C."/>
            <person name="Ahuja U."/>
            <person name="Liu M."/>
            <person name="Miller J.F."/>
            <person name="Sebaihia M."/>
            <person name="Bentley S.D."/>
            <person name="Parkhill J."/>
            <person name="Harvill E.T."/>
        </authorList>
    </citation>
    <scope>NUCLEOTIDE SEQUENCE [LARGE SCALE GENOMIC DNA]</scope>
    <source>
        <strain evidence="3 4">253</strain>
    </source>
</reference>
<dbReference type="RefSeq" id="WP_015063839.1">
    <property type="nucleotide sequence ID" value="NC_019382.1"/>
</dbReference>
<feature type="domain" description="BON" evidence="2">
    <location>
        <begin position="175"/>
        <end position="242"/>
    </location>
</feature>
<accession>A0A0C6P2T8</accession>
<dbReference type="HOGENOM" id="CLU_031610_0_0_4"/>
<feature type="compositionally biased region" description="Low complexity" evidence="1">
    <location>
        <begin position="85"/>
        <end position="96"/>
    </location>
</feature>